<dbReference type="Gene3D" id="1.10.357.10">
    <property type="entry name" value="Tetracycline Repressor, domain 2"/>
    <property type="match status" value="1"/>
</dbReference>
<feature type="domain" description="HTH tetR-type" evidence="5">
    <location>
        <begin position="10"/>
        <end position="69"/>
    </location>
</feature>
<dbReference type="PANTHER" id="PTHR30055">
    <property type="entry name" value="HTH-TYPE TRANSCRIPTIONAL REGULATOR RUTR"/>
    <property type="match status" value="1"/>
</dbReference>
<feature type="DNA-binding region" description="H-T-H motif" evidence="4">
    <location>
        <begin position="32"/>
        <end position="51"/>
    </location>
</feature>
<protein>
    <submittedName>
        <fullName evidence="6">Regulatory protein TetR</fullName>
    </submittedName>
</protein>
<dbReference type="InterPro" id="IPR036271">
    <property type="entry name" value="Tet_transcr_reg_TetR-rel_C_sf"/>
</dbReference>
<dbReference type="InterPro" id="IPR050109">
    <property type="entry name" value="HTH-type_TetR-like_transc_reg"/>
</dbReference>
<reference evidence="7" key="1">
    <citation type="journal article" date="2011" name="J. Bacteriol.">
        <title>Genome sequences of eight morphologically diverse alphaproteobacteria.</title>
        <authorList>
            <consortium name="US DOE Joint Genome Institute"/>
            <person name="Brown P.J."/>
            <person name="Kysela D.T."/>
            <person name="Buechlein A."/>
            <person name="Hemmerich C."/>
            <person name="Brun Y.V."/>
        </authorList>
    </citation>
    <scope>NUCLEOTIDE SEQUENCE [LARGE SCALE GENOMIC DNA]</scope>
    <source>
        <strain evidence="7">ATCC 15264 / DSM 4735 / LMG 14903 / NBRC 16000 / CB 81</strain>
    </source>
</reference>
<dbReference type="PROSITE" id="PS50977">
    <property type="entry name" value="HTH_TETR_2"/>
    <property type="match status" value="1"/>
</dbReference>
<evidence type="ECO:0000256" key="4">
    <source>
        <dbReference type="PROSITE-ProRule" id="PRU00335"/>
    </source>
</evidence>
<keyword evidence="1" id="KW-0805">Transcription regulation</keyword>
<proteinExistence type="predicted"/>
<dbReference type="InParanoid" id="D9QJX9"/>
<dbReference type="PANTHER" id="PTHR30055:SF146">
    <property type="entry name" value="HTH-TYPE TRANSCRIPTIONAL DUAL REGULATOR CECR"/>
    <property type="match status" value="1"/>
</dbReference>
<dbReference type="InterPro" id="IPR009057">
    <property type="entry name" value="Homeodomain-like_sf"/>
</dbReference>
<dbReference type="Pfam" id="PF14246">
    <property type="entry name" value="TetR_C_7"/>
    <property type="match status" value="1"/>
</dbReference>
<dbReference type="EMBL" id="CP002102">
    <property type="protein sequence ID" value="ADK99730.1"/>
    <property type="molecule type" value="Genomic_DNA"/>
</dbReference>
<evidence type="ECO:0000313" key="7">
    <source>
        <dbReference type="Proteomes" id="UP000002696"/>
    </source>
</evidence>
<dbReference type="STRING" id="633149.Bresu_0416"/>
<dbReference type="KEGG" id="bsb:Bresu_0416"/>
<evidence type="ECO:0000313" key="6">
    <source>
        <dbReference type="EMBL" id="ADK99730.1"/>
    </source>
</evidence>
<gene>
    <name evidence="6" type="ordered locus">Bresu_0416</name>
</gene>
<dbReference type="GO" id="GO:0003700">
    <property type="term" value="F:DNA-binding transcription factor activity"/>
    <property type="evidence" value="ECO:0007669"/>
    <property type="project" value="TreeGrafter"/>
</dbReference>
<dbReference type="Gene3D" id="1.10.10.60">
    <property type="entry name" value="Homeodomain-like"/>
    <property type="match status" value="1"/>
</dbReference>
<evidence type="ECO:0000256" key="3">
    <source>
        <dbReference type="ARBA" id="ARBA00023163"/>
    </source>
</evidence>
<keyword evidence="2 4" id="KW-0238">DNA-binding</keyword>
<evidence type="ECO:0000256" key="2">
    <source>
        <dbReference type="ARBA" id="ARBA00023125"/>
    </source>
</evidence>
<accession>D9QJX9</accession>
<name>D9QJX9_BRESC</name>
<dbReference type="SUPFAM" id="SSF46689">
    <property type="entry name" value="Homeodomain-like"/>
    <property type="match status" value="1"/>
</dbReference>
<dbReference type="BioCyc" id="BSUB633149:G1GM8-416-MONOMER"/>
<dbReference type="HOGENOM" id="CLU_069356_27_0_5"/>
<keyword evidence="3" id="KW-0804">Transcription</keyword>
<dbReference type="Proteomes" id="UP000002696">
    <property type="component" value="Chromosome"/>
</dbReference>
<keyword evidence="7" id="KW-1185">Reference proteome</keyword>
<dbReference type="Pfam" id="PF00440">
    <property type="entry name" value="TetR_N"/>
    <property type="match status" value="1"/>
</dbReference>
<dbReference type="OrthoDB" id="5292901at2"/>
<organism evidence="6 7">
    <name type="scientific">Brevundimonas subvibrioides (strain ATCC 15264 / DSM 4735 / LMG 14903 / NBRC 16000 / CB 81)</name>
    <name type="common">Caulobacter subvibrioides</name>
    <dbReference type="NCBI Taxonomy" id="633149"/>
    <lineage>
        <taxon>Bacteria</taxon>
        <taxon>Pseudomonadati</taxon>
        <taxon>Pseudomonadota</taxon>
        <taxon>Alphaproteobacteria</taxon>
        <taxon>Caulobacterales</taxon>
        <taxon>Caulobacteraceae</taxon>
        <taxon>Brevundimonas</taxon>
    </lineage>
</organism>
<evidence type="ECO:0000256" key="1">
    <source>
        <dbReference type="ARBA" id="ARBA00023015"/>
    </source>
</evidence>
<dbReference type="InterPro" id="IPR001647">
    <property type="entry name" value="HTH_TetR"/>
</dbReference>
<dbReference type="GO" id="GO:0000976">
    <property type="term" value="F:transcription cis-regulatory region binding"/>
    <property type="evidence" value="ECO:0007669"/>
    <property type="project" value="TreeGrafter"/>
</dbReference>
<dbReference type="InterPro" id="IPR039536">
    <property type="entry name" value="TetR_C_Proteobacteria"/>
</dbReference>
<dbReference type="RefSeq" id="WP_013267834.1">
    <property type="nucleotide sequence ID" value="NC_014375.1"/>
</dbReference>
<dbReference type="eggNOG" id="COG1309">
    <property type="taxonomic scope" value="Bacteria"/>
</dbReference>
<evidence type="ECO:0000259" key="5">
    <source>
        <dbReference type="PROSITE" id="PS50977"/>
    </source>
</evidence>
<dbReference type="SUPFAM" id="SSF48498">
    <property type="entry name" value="Tetracyclin repressor-like, C-terminal domain"/>
    <property type="match status" value="1"/>
</dbReference>
<dbReference type="AlphaFoldDB" id="D9QJX9"/>
<dbReference type="FunFam" id="1.10.10.60:FF:000141">
    <property type="entry name" value="TetR family transcriptional regulator"/>
    <property type="match status" value="1"/>
</dbReference>
<dbReference type="PRINTS" id="PR00455">
    <property type="entry name" value="HTHTETR"/>
</dbReference>
<sequence length="198" mass="21204">MARVAGQIDERKSEAILDAASDLFAEKGAAASMDEIARRAGVSKQTLYNRYGSKVEIGRALAERRSDLITAPLRAGGEPVTVLTALAEAMLTKLCTADGRSSMRGVALMSPHAPDLADAVYHAGPGESLRRLALWLAEQDRAGLIRVPDPELAAEMFSGMTMGHGHLRGILGVDEPRAIDIPARARETAQRFLRAFAV</sequence>